<dbReference type="PROSITE" id="PS00109">
    <property type="entry name" value="PROTEIN_KINASE_TYR"/>
    <property type="match status" value="1"/>
</dbReference>
<dbReference type="InterPro" id="IPR011009">
    <property type="entry name" value="Kinase-like_dom_sf"/>
</dbReference>
<dbReference type="Pfam" id="PF07714">
    <property type="entry name" value="PK_Tyr_Ser-Thr"/>
    <property type="match status" value="1"/>
</dbReference>
<keyword evidence="4" id="KW-0418">Kinase</keyword>
<dbReference type="Gene3D" id="4.10.240.10">
    <property type="entry name" value="Zn(2)-C6 fungal-type DNA-binding domain"/>
    <property type="match status" value="1"/>
</dbReference>
<dbReference type="InParanoid" id="A0A165D8S7"/>
<accession>A0A165D8S7</accession>
<evidence type="ECO:0000259" key="3">
    <source>
        <dbReference type="PROSITE" id="PS50048"/>
    </source>
</evidence>
<dbReference type="CDD" id="cd00067">
    <property type="entry name" value="GAL4"/>
    <property type="match status" value="1"/>
</dbReference>
<dbReference type="SUPFAM" id="SSF56112">
    <property type="entry name" value="Protein kinase-like (PK-like)"/>
    <property type="match status" value="1"/>
</dbReference>
<feature type="domain" description="Protein kinase" evidence="2">
    <location>
        <begin position="64"/>
        <end position="338"/>
    </location>
</feature>
<dbReference type="PANTHER" id="PTHR44329:SF261">
    <property type="entry name" value="ZINC FINGER CONTAINING PROTEIN KINASE-RELATED"/>
    <property type="match status" value="1"/>
</dbReference>
<feature type="domain" description="Zn(2)-C6 fungal-type" evidence="3">
    <location>
        <begin position="8"/>
        <end position="38"/>
    </location>
</feature>
<dbReference type="GO" id="GO:0004674">
    <property type="term" value="F:protein serine/threonine kinase activity"/>
    <property type="evidence" value="ECO:0007669"/>
    <property type="project" value="TreeGrafter"/>
</dbReference>
<gene>
    <name evidence="4" type="ORF">CALCODRAFT_93847</name>
</gene>
<protein>
    <submittedName>
        <fullName evidence="4">Kinase-like protein</fullName>
    </submittedName>
</protein>
<sequence>MSDSTPSGCLWCGARRLSCDQQTPSCTICLNQKRNCTYDWTLGPHIFELFGDAADLSPKIHFEMESYQPAPSGAFACVYRTDMTDGTAVAVKVLFQNRWLPQRALQLSVREAWTWSTLHHPNIVDFMGIADYARICPGARPQLCLVSPWMTAGNIMQYLVANPTSDRRSLARDIAKGIDYLHARRDGPVVHGDLRGNNVLVDMRNGCAVACITDFGLSHVVEALTAYDTTSTTTMGNWRWLALERMFPAKYGIERSVETKTPASDVFEMMRTLLEIFTGREPFHSVQDMELFGLLQQENTPDRPQNSWIDDSMWRIMEQAWAPQRQARPSAREIRDFLKEELVSSHVVPEPNYRILRAFRSSYLTVQELQCILKISPTPETNSEAAFEFGPARVEISRYLKSETDGKEVALIQNLTQVIHPATWTELRLVADRSVKCRDGGPFHEWLNALLPCTPPWALESLVLKSDWSPTFAFGDRAMVIKGDALRELVQAAPSLKHLRWEGVEWEDDGVAASSTDKPTIGNLCTLELRFTTARTAHRIMDLFQRHSVRSLSLIDIRGSLPEPRDSHAMPAFIAGHWNQLTNLTIHRSEPFLSTYHLVDLHYGLPMLQRLVIIGQSLGGVETSFKDDLGRSRKSPWPRLHTLRVGECGHSKIIELLRLQKFAGAPLHTLLIHDDNIAQENINVRGIGRFFGKEYPSPVLMDLVSEVGWFYSKSGEIESETVEGKNSGLFWGKSGFGRAEDVPRPDETCWSLWFVDKRQRRPHNILHQEKKRLLQRAAEALQPGKWVSQPPKSAARQTWAEASGSRPDSGTAPDASGAQGAAGVPRVPYTAIAAPPAR</sequence>
<dbReference type="STRING" id="1353952.A0A165D8S7"/>
<evidence type="ECO:0000313" key="5">
    <source>
        <dbReference type="Proteomes" id="UP000076842"/>
    </source>
</evidence>
<dbReference type="GO" id="GO:0005524">
    <property type="term" value="F:ATP binding"/>
    <property type="evidence" value="ECO:0007669"/>
    <property type="project" value="InterPro"/>
</dbReference>
<dbReference type="PROSITE" id="PS50011">
    <property type="entry name" value="PROTEIN_KINASE_DOM"/>
    <property type="match status" value="1"/>
</dbReference>
<reference evidence="4 5" key="1">
    <citation type="journal article" date="2016" name="Mol. Biol. Evol.">
        <title>Comparative Genomics of Early-Diverging Mushroom-Forming Fungi Provides Insights into the Origins of Lignocellulose Decay Capabilities.</title>
        <authorList>
            <person name="Nagy L.G."/>
            <person name="Riley R."/>
            <person name="Tritt A."/>
            <person name="Adam C."/>
            <person name="Daum C."/>
            <person name="Floudas D."/>
            <person name="Sun H."/>
            <person name="Yadav J.S."/>
            <person name="Pangilinan J."/>
            <person name="Larsson K.H."/>
            <person name="Matsuura K."/>
            <person name="Barry K."/>
            <person name="Labutti K."/>
            <person name="Kuo R."/>
            <person name="Ohm R.A."/>
            <person name="Bhattacharya S.S."/>
            <person name="Shirouzu T."/>
            <person name="Yoshinaga Y."/>
            <person name="Martin F.M."/>
            <person name="Grigoriev I.V."/>
            <person name="Hibbett D.S."/>
        </authorList>
    </citation>
    <scope>NUCLEOTIDE SEQUENCE [LARGE SCALE GENOMIC DNA]</scope>
    <source>
        <strain evidence="4 5">HHB12733</strain>
    </source>
</reference>
<dbReference type="GO" id="GO:0008270">
    <property type="term" value="F:zinc ion binding"/>
    <property type="evidence" value="ECO:0007669"/>
    <property type="project" value="InterPro"/>
</dbReference>
<name>A0A165D8S7_9BASI</name>
<dbReference type="InterPro" id="IPR008266">
    <property type="entry name" value="Tyr_kinase_AS"/>
</dbReference>
<dbReference type="OrthoDB" id="4937900at2759"/>
<organism evidence="4 5">
    <name type="scientific">Calocera cornea HHB12733</name>
    <dbReference type="NCBI Taxonomy" id="1353952"/>
    <lineage>
        <taxon>Eukaryota</taxon>
        <taxon>Fungi</taxon>
        <taxon>Dikarya</taxon>
        <taxon>Basidiomycota</taxon>
        <taxon>Agaricomycotina</taxon>
        <taxon>Dacrymycetes</taxon>
        <taxon>Dacrymycetales</taxon>
        <taxon>Dacrymycetaceae</taxon>
        <taxon>Calocera</taxon>
    </lineage>
</organism>
<keyword evidence="5" id="KW-1185">Reference proteome</keyword>
<evidence type="ECO:0000313" key="4">
    <source>
        <dbReference type="EMBL" id="KZT52304.1"/>
    </source>
</evidence>
<dbReference type="SUPFAM" id="SSF57701">
    <property type="entry name" value="Zn2/Cys6 DNA-binding domain"/>
    <property type="match status" value="1"/>
</dbReference>
<feature type="region of interest" description="Disordered" evidence="1">
    <location>
        <begin position="782"/>
        <end position="838"/>
    </location>
</feature>
<dbReference type="InterPro" id="IPR036864">
    <property type="entry name" value="Zn2-C6_fun-type_DNA-bd_sf"/>
</dbReference>
<proteinExistence type="predicted"/>
<dbReference type="InterPro" id="IPR051681">
    <property type="entry name" value="Ser/Thr_Kinases-Pseudokinases"/>
</dbReference>
<evidence type="ECO:0000256" key="1">
    <source>
        <dbReference type="SAM" id="MobiDB-lite"/>
    </source>
</evidence>
<dbReference type="InterPro" id="IPR000719">
    <property type="entry name" value="Prot_kinase_dom"/>
</dbReference>
<dbReference type="PROSITE" id="PS50048">
    <property type="entry name" value="ZN2_CY6_FUNGAL_2"/>
    <property type="match status" value="1"/>
</dbReference>
<dbReference type="EMBL" id="KV424071">
    <property type="protein sequence ID" value="KZT52304.1"/>
    <property type="molecule type" value="Genomic_DNA"/>
</dbReference>
<dbReference type="InterPro" id="IPR001138">
    <property type="entry name" value="Zn2Cys6_DnaBD"/>
</dbReference>
<dbReference type="InterPro" id="IPR001245">
    <property type="entry name" value="Ser-Thr/Tyr_kinase_cat_dom"/>
</dbReference>
<dbReference type="AlphaFoldDB" id="A0A165D8S7"/>
<keyword evidence="4" id="KW-0808">Transferase</keyword>
<dbReference type="Gene3D" id="1.10.510.10">
    <property type="entry name" value="Transferase(Phosphotransferase) domain 1"/>
    <property type="match status" value="1"/>
</dbReference>
<dbReference type="PANTHER" id="PTHR44329">
    <property type="entry name" value="SERINE/THREONINE-PROTEIN KINASE TNNI3K-RELATED"/>
    <property type="match status" value="1"/>
</dbReference>
<dbReference type="Proteomes" id="UP000076842">
    <property type="component" value="Unassembled WGS sequence"/>
</dbReference>
<evidence type="ECO:0000259" key="2">
    <source>
        <dbReference type="PROSITE" id="PS50011"/>
    </source>
</evidence>
<dbReference type="GO" id="GO:0000981">
    <property type="term" value="F:DNA-binding transcription factor activity, RNA polymerase II-specific"/>
    <property type="evidence" value="ECO:0007669"/>
    <property type="project" value="InterPro"/>
</dbReference>